<gene>
    <name evidence="9" type="primary">bglX</name>
    <name evidence="9" type="ORF">ETP43_15545</name>
</gene>
<dbReference type="NCBIfam" id="NF011678">
    <property type="entry name" value="PRK15098.1"/>
    <property type="match status" value="1"/>
</dbReference>
<dbReference type="InterPro" id="IPR013783">
    <property type="entry name" value="Ig-like_fold"/>
</dbReference>
<evidence type="ECO:0000259" key="8">
    <source>
        <dbReference type="SMART" id="SM01217"/>
    </source>
</evidence>
<dbReference type="InterPro" id="IPR026891">
    <property type="entry name" value="Fn3-like"/>
</dbReference>
<dbReference type="PROSITE" id="PS00775">
    <property type="entry name" value="GLYCOSYL_HYDROL_F3"/>
    <property type="match status" value="1"/>
</dbReference>
<evidence type="ECO:0000256" key="1">
    <source>
        <dbReference type="ARBA" id="ARBA00000448"/>
    </source>
</evidence>
<dbReference type="InterPro" id="IPR017853">
    <property type="entry name" value="GH"/>
</dbReference>
<evidence type="ECO:0000313" key="10">
    <source>
        <dbReference type="Proteomes" id="UP000290106"/>
    </source>
</evidence>
<dbReference type="PANTHER" id="PTHR30620:SF16">
    <property type="entry name" value="LYSOSOMAL BETA GLUCOSIDASE"/>
    <property type="match status" value="1"/>
</dbReference>
<feature type="domain" description="Fibronectin type III-like" evidence="8">
    <location>
        <begin position="666"/>
        <end position="735"/>
    </location>
</feature>
<dbReference type="SUPFAM" id="SSF51445">
    <property type="entry name" value="(Trans)glycosidases"/>
    <property type="match status" value="1"/>
</dbReference>
<dbReference type="Gene3D" id="3.20.20.300">
    <property type="entry name" value="Glycoside hydrolase, family 3, N-terminal domain"/>
    <property type="match status" value="1"/>
</dbReference>
<keyword evidence="6 7" id="KW-0326">Glycosidase</keyword>
<dbReference type="Pfam" id="PF14310">
    <property type="entry name" value="Fn3-like"/>
    <property type="match status" value="1"/>
</dbReference>
<dbReference type="AlphaFoldDB" id="A0A4V1NS95"/>
<dbReference type="InterPro" id="IPR001764">
    <property type="entry name" value="Glyco_hydro_3_N"/>
</dbReference>
<dbReference type="Gene3D" id="2.60.40.10">
    <property type="entry name" value="Immunoglobulins"/>
    <property type="match status" value="1"/>
</dbReference>
<evidence type="ECO:0000256" key="4">
    <source>
        <dbReference type="ARBA" id="ARBA00022729"/>
    </source>
</evidence>
<dbReference type="PRINTS" id="PR00133">
    <property type="entry name" value="GLHYDRLASE3"/>
</dbReference>
<comment type="catalytic activity">
    <reaction evidence="1">
        <text>Hydrolysis of terminal, non-reducing beta-D-glucosyl residues with release of beta-D-glucose.</text>
        <dbReference type="EC" id="3.2.1.21"/>
    </reaction>
</comment>
<dbReference type="Pfam" id="PF01915">
    <property type="entry name" value="Glyco_hydro_3_C"/>
    <property type="match status" value="1"/>
</dbReference>
<accession>A0A4V1NS95</accession>
<dbReference type="GO" id="GO:0008422">
    <property type="term" value="F:beta-glucosidase activity"/>
    <property type="evidence" value="ECO:0007669"/>
    <property type="project" value="UniProtKB-EC"/>
</dbReference>
<reference evidence="9 10" key="1">
    <citation type="submission" date="2019-01" db="EMBL/GenBank/DDBJ databases">
        <title>Blautia sp. nov. KGMB01111 isolated human feces.</title>
        <authorList>
            <person name="Park J.-E."/>
            <person name="Kim J.-S."/>
            <person name="Park S.-H."/>
        </authorList>
    </citation>
    <scope>NUCLEOTIDE SEQUENCE [LARGE SCALE GENOMIC DNA]</scope>
    <source>
        <strain evidence="9 10">KGMB01111</strain>
    </source>
</reference>
<organism evidence="9 10">
    <name type="scientific">Blautia faecicola</name>
    <dbReference type="NCBI Taxonomy" id="2509240"/>
    <lineage>
        <taxon>Bacteria</taxon>
        <taxon>Bacillati</taxon>
        <taxon>Bacillota</taxon>
        <taxon>Clostridia</taxon>
        <taxon>Lachnospirales</taxon>
        <taxon>Lachnospiraceae</taxon>
        <taxon>Blautia</taxon>
    </lineage>
</organism>
<evidence type="ECO:0000256" key="7">
    <source>
        <dbReference type="RuleBase" id="RU361161"/>
    </source>
</evidence>
<evidence type="ECO:0000256" key="6">
    <source>
        <dbReference type="ARBA" id="ARBA00023295"/>
    </source>
</evidence>
<comment type="similarity">
    <text evidence="2 7">Belongs to the glycosyl hydrolase 3 family.</text>
</comment>
<dbReference type="InterPro" id="IPR036881">
    <property type="entry name" value="Glyco_hydro_3_C_sf"/>
</dbReference>
<protein>
    <recommendedName>
        <fullName evidence="3">beta-glucosidase</fullName>
        <ecNumber evidence="3">3.2.1.21</ecNumber>
    </recommendedName>
</protein>
<dbReference type="OrthoDB" id="98455at2"/>
<keyword evidence="4" id="KW-0732">Signal</keyword>
<evidence type="ECO:0000313" key="9">
    <source>
        <dbReference type="EMBL" id="RXS76475.1"/>
    </source>
</evidence>
<dbReference type="Gene3D" id="3.40.50.1700">
    <property type="entry name" value="Glycoside hydrolase family 3 C-terminal domain"/>
    <property type="match status" value="1"/>
</dbReference>
<dbReference type="EMBL" id="SDKC01000001">
    <property type="protein sequence ID" value="RXS76475.1"/>
    <property type="molecule type" value="Genomic_DNA"/>
</dbReference>
<evidence type="ECO:0000256" key="2">
    <source>
        <dbReference type="ARBA" id="ARBA00005336"/>
    </source>
</evidence>
<dbReference type="InterPro" id="IPR051915">
    <property type="entry name" value="Cellulose_Degrad_GH3"/>
</dbReference>
<dbReference type="GO" id="GO:0009251">
    <property type="term" value="P:glucan catabolic process"/>
    <property type="evidence" value="ECO:0007669"/>
    <property type="project" value="TreeGrafter"/>
</dbReference>
<dbReference type="Pfam" id="PF00933">
    <property type="entry name" value="Glyco_hydro_3"/>
    <property type="match status" value="1"/>
</dbReference>
<dbReference type="InterPro" id="IPR036962">
    <property type="entry name" value="Glyco_hydro_3_N_sf"/>
</dbReference>
<comment type="caution">
    <text evidence="9">The sequence shown here is derived from an EMBL/GenBank/DDBJ whole genome shotgun (WGS) entry which is preliminary data.</text>
</comment>
<sequence>MRKNKRRREMTNEELTALLNDMSLEEKVNQMSQVVGGFFDDDTVITGPMAEMGFTEENIALSGSVIGSMGAETVKKIQKAYMEKHPHHIPLLFMLDIINGYKTVFPIPLGQGATFEPELSEKCAAVAAKEASVSGLHVTFAPMTDLVRDARWGRVMESTGEDPYLNSRFCESMVHGFQGEDLSEEYRIGACVKHFAGYGAPTAGRDYNTVELSEHTFQEFYLPSYKAGIDAKAALVMTSFNTLNGVPTTGSKKLMRDILRDELGFDGVLISDWAAIEEMIYHGYCVDKEEAAIRAAKAGVDIDMMTGIYSNNLCRLVKEGKISEDLVDECCMRILELKNKLGLFEHPYKDADEEKEKQVILCEEHRRLAREAARKSFVLLKNEENILPLNKNEKTAYIGPYVNSRNLMGSWSIIGEAKDVKTIEEMLKQEDLAEHAVFAQGSPMLGADVVLEGFTEGAQTSSSTPEEEVQMLEEAVKAAAGAKKVVLCIGEDRLQSGEATSNANIQIPEIQQKLLDRVAEVNENIIVVLFSGRPLDIRAIKAKAKAILEVWMPGTEGAGAIADVLYGAYNPTGKLPMSFPYCVGQVPVHYNEYATGRPHVEGKDKDRFRSKYLDIPNKPLYPFGYGLSYTTFAVSEVSLDKNSMKDGESIQAAVTVKNTGTCAGTETVQLYLHDVAASVVRPVKELKDFRKVTLQPGEETSVEFTITEPQLRFLSENHIFESEAGVFEVFIGTDSTTANKAKFTLEKQ</sequence>
<keyword evidence="10" id="KW-1185">Reference proteome</keyword>
<evidence type="ECO:0000256" key="5">
    <source>
        <dbReference type="ARBA" id="ARBA00022801"/>
    </source>
</evidence>
<proteinExistence type="inferred from homology"/>
<dbReference type="SUPFAM" id="SSF52279">
    <property type="entry name" value="Beta-D-glucan exohydrolase, C-terminal domain"/>
    <property type="match status" value="1"/>
</dbReference>
<evidence type="ECO:0000256" key="3">
    <source>
        <dbReference type="ARBA" id="ARBA00012744"/>
    </source>
</evidence>
<dbReference type="InterPro" id="IPR019800">
    <property type="entry name" value="Glyco_hydro_3_AS"/>
</dbReference>
<dbReference type="RefSeq" id="WP_129259176.1">
    <property type="nucleotide sequence ID" value="NZ_SDKC01000001.1"/>
</dbReference>
<dbReference type="SMART" id="SM01217">
    <property type="entry name" value="Fn3_like"/>
    <property type="match status" value="1"/>
</dbReference>
<keyword evidence="5 7" id="KW-0378">Hydrolase</keyword>
<dbReference type="EC" id="3.2.1.21" evidence="3"/>
<dbReference type="Proteomes" id="UP000290106">
    <property type="component" value="Unassembled WGS sequence"/>
</dbReference>
<dbReference type="PANTHER" id="PTHR30620">
    <property type="entry name" value="PERIPLASMIC BETA-GLUCOSIDASE-RELATED"/>
    <property type="match status" value="1"/>
</dbReference>
<name>A0A4V1NS95_9FIRM</name>
<dbReference type="FunFam" id="2.60.40.10:FF:000495">
    <property type="entry name" value="Periplasmic beta-glucosidase"/>
    <property type="match status" value="1"/>
</dbReference>
<dbReference type="InterPro" id="IPR002772">
    <property type="entry name" value="Glyco_hydro_3_C"/>
</dbReference>